<evidence type="ECO:0000256" key="8">
    <source>
        <dbReference type="ARBA" id="ARBA00022741"/>
    </source>
</evidence>
<dbReference type="InterPro" id="IPR003661">
    <property type="entry name" value="HisK_dim/P_dom"/>
</dbReference>
<feature type="domain" description="Histidine kinase" evidence="15">
    <location>
        <begin position="280"/>
        <end position="497"/>
    </location>
</feature>
<evidence type="ECO:0000256" key="2">
    <source>
        <dbReference type="ARBA" id="ARBA00004651"/>
    </source>
</evidence>
<keyword evidence="10" id="KW-0067">ATP-binding</keyword>
<evidence type="ECO:0000256" key="10">
    <source>
        <dbReference type="ARBA" id="ARBA00022840"/>
    </source>
</evidence>
<dbReference type="InterPro" id="IPR005467">
    <property type="entry name" value="His_kinase_dom"/>
</dbReference>
<dbReference type="FunFam" id="3.30.565.10:FF:000006">
    <property type="entry name" value="Sensor histidine kinase WalK"/>
    <property type="match status" value="1"/>
</dbReference>
<dbReference type="PROSITE" id="PS50109">
    <property type="entry name" value="HIS_KIN"/>
    <property type="match status" value="1"/>
</dbReference>
<comment type="caution">
    <text evidence="17">The sequence shown here is derived from an EMBL/GenBank/DDBJ whole genome shotgun (WGS) entry which is preliminary data.</text>
</comment>
<keyword evidence="5" id="KW-0597">Phosphoprotein</keyword>
<dbReference type="SMART" id="SM00304">
    <property type="entry name" value="HAMP"/>
    <property type="match status" value="1"/>
</dbReference>
<dbReference type="SUPFAM" id="SSF158472">
    <property type="entry name" value="HAMP domain-like"/>
    <property type="match status" value="1"/>
</dbReference>
<dbReference type="GO" id="GO:0005886">
    <property type="term" value="C:plasma membrane"/>
    <property type="evidence" value="ECO:0007669"/>
    <property type="project" value="UniProtKB-SubCell"/>
</dbReference>
<comment type="subcellular location">
    <subcellularLocation>
        <location evidence="2">Cell membrane</location>
        <topology evidence="2">Multi-pass membrane protein</topology>
    </subcellularLocation>
</comment>
<dbReference type="Gene3D" id="6.10.340.10">
    <property type="match status" value="1"/>
</dbReference>
<dbReference type="SMART" id="SM00387">
    <property type="entry name" value="HATPase_c"/>
    <property type="match status" value="1"/>
</dbReference>
<evidence type="ECO:0000313" key="17">
    <source>
        <dbReference type="EMBL" id="HIX01712.1"/>
    </source>
</evidence>
<evidence type="ECO:0000256" key="3">
    <source>
        <dbReference type="ARBA" id="ARBA00012438"/>
    </source>
</evidence>
<dbReference type="PROSITE" id="PS50885">
    <property type="entry name" value="HAMP"/>
    <property type="match status" value="1"/>
</dbReference>
<dbReference type="InterPro" id="IPR003594">
    <property type="entry name" value="HATPase_dom"/>
</dbReference>
<dbReference type="PRINTS" id="PR00344">
    <property type="entry name" value="BCTRLSENSOR"/>
</dbReference>
<reference evidence="17" key="2">
    <citation type="submission" date="2021-04" db="EMBL/GenBank/DDBJ databases">
        <authorList>
            <person name="Gilroy R."/>
        </authorList>
    </citation>
    <scope>NUCLEOTIDE SEQUENCE</scope>
    <source>
        <strain evidence="17">6627</strain>
    </source>
</reference>
<keyword evidence="9 17" id="KW-0418">Kinase</keyword>
<gene>
    <name evidence="17" type="ORF">H9861_03050</name>
</gene>
<evidence type="ECO:0000313" key="18">
    <source>
        <dbReference type="Proteomes" id="UP000823963"/>
    </source>
</evidence>
<dbReference type="CDD" id="cd00082">
    <property type="entry name" value="HisKA"/>
    <property type="match status" value="1"/>
</dbReference>
<feature type="transmembrane region" description="Helical" evidence="14">
    <location>
        <begin position="12"/>
        <end position="33"/>
    </location>
</feature>
<dbReference type="InterPro" id="IPR050398">
    <property type="entry name" value="HssS/ArlS-like"/>
</dbReference>
<keyword evidence="6" id="KW-0808">Transferase</keyword>
<dbReference type="Gene3D" id="3.30.565.10">
    <property type="entry name" value="Histidine kinase-like ATPase, C-terminal domain"/>
    <property type="match status" value="1"/>
</dbReference>
<feature type="domain" description="HAMP" evidence="16">
    <location>
        <begin position="213"/>
        <end position="265"/>
    </location>
</feature>
<evidence type="ECO:0000259" key="16">
    <source>
        <dbReference type="PROSITE" id="PS50885"/>
    </source>
</evidence>
<evidence type="ECO:0000256" key="11">
    <source>
        <dbReference type="ARBA" id="ARBA00022989"/>
    </source>
</evidence>
<evidence type="ECO:0000256" key="13">
    <source>
        <dbReference type="ARBA" id="ARBA00023136"/>
    </source>
</evidence>
<dbReference type="SUPFAM" id="SSF47384">
    <property type="entry name" value="Homodimeric domain of signal transducing histidine kinase"/>
    <property type="match status" value="1"/>
</dbReference>
<dbReference type="Gene3D" id="1.10.287.130">
    <property type="match status" value="1"/>
</dbReference>
<comment type="catalytic activity">
    <reaction evidence="1">
        <text>ATP + protein L-histidine = ADP + protein N-phospho-L-histidine.</text>
        <dbReference type="EC" id="2.7.13.3"/>
    </reaction>
</comment>
<name>A0A9D1UWM9_9LACO</name>
<keyword evidence="8" id="KW-0547">Nucleotide-binding</keyword>
<reference evidence="17" key="1">
    <citation type="journal article" date="2021" name="PeerJ">
        <title>Extensive microbial diversity within the chicken gut microbiome revealed by metagenomics and culture.</title>
        <authorList>
            <person name="Gilroy R."/>
            <person name="Ravi A."/>
            <person name="Getino M."/>
            <person name="Pursley I."/>
            <person name="Horton D.L."/>
            <person name="Alikhan N.F."/>
            <person name="Baker D."/>
            <person name="Gharbi K."/>
            <person name="Hall N."/>
            <person name="Watson M."/>
            <person name="Adriaenssens E.M."/>
            <person name="Foster-Nyarko E."/>
            <person name="Jarju S."/>
            <person name="Secka A."/>
            <person name="Antonio M."/>
            <person name="Oren A."/>
            <person name="Chaudhuri R.R."/>
            <person name="La Ragione R."/>
            <person name="Hildebrand F."/>
            <person name="Pallen M.J."/>
        </authorList>
    </citation>
    <scope>NUCLEOTIDE SEQUENCE</scope>
    <source>
        <strain evidence="17">6627</strain>
    </source>
</reference>
<accession>A0A9D1UWM9</accession>
<dbReference type="FunFam" id="1.10.287.130:FF:000001">
    <property type="entry name" value="Two-component sensor histidine kinase"/>
    <property type="match status" value="1"/>
</dbReference>
<dbReference type="SUPFAM" id="SSF55874">
    <property type="entry name" value="ATPase domain of HSP90 chaperone/DNA topoisomerase II/histidine kinase"/>
    <property type="match status" value="1"/>
</dbReference>
<keyword evidence="12" id="KW-0902">Two-component regulatory system</keyword>
<dbReference type="AlphaFoldDB" id="A0A9D1UWM9"/>
<dbReference type="InterPro" id="IPR036890">
    <property type="entry name" value="HATPase_C_sf"/>
</dbReference>
<evidence type="ECO:0000256" key="9">
    <source>
        <dbReference type="ARBA" id="ARBA00022777"/>
    </source>
</evidence>
<keyword evidence="7 14" id="KW-0812">Transmembrane</keyword>
<evidence type="ECO:0000256" key="5">
    <source>
        <dbReference type="ARBA" id="ARBA00022553"/>
    </source>
</evidence>
<dbReference type="Pfam" id="PF00512">
    <property type="entry name" value="HisKA"/>
    <property type="match status" value="1"/>
</dbReference>
<keyword evidence="4" id="KW-1003">Cell membrane</keyword>
<keyword evidence="11 14" id="KW-1133">Transmembrane helix</keyword>
<evidence type="ECO:0000256" key="6">
    <source>
        <dbReference type="ARBA" id="ARBA00022679"/>
    </source>
</evidence>
<dbReference type="InterPro" id="IPR004358">
    <property type="entry name" value="Sig_transdc_His_kin-like_C"/>
</dbReference>
<protein>
    <recommendedName>
        <fullName evidence="3">histidine kinase</fullName>
        <ecNumber evidence="3">2.7.13.3</ecNumber>
    </recommendedName>
</protein>
<dbReference type="EMBL" id="DXFP01000023">
    <property type="protein sequence ID" value="HIX01712.1"/>
    <property type="molecule type" value="Genomic_DNA"/>
</dbReference>
<dbReference type="PANTHER" id="PTHR45528">
    <property type="entry name" value="SENSOR HISTIDINE KINASE CPXA"/>
    <property type="match status" value="1"/>
</dbReference>
<evidence type="ECO:0000256" key="14">
    <source>
        <dbReference type="SAM" id="Phobius"/>
    </source>
</evidence>
<proteinExistence type="predicted"/>
<dbReference type="Pfam" id="PF02518">
    <property type="entry name" value="HATPase_c"/>
    <property type="match status" value="1"/>
</dbReference>
<evidence type="ECO:0000256" key="7">
    <source>
        <dbReference type="ARBA" id="ARBA00022692"/>
    </source>
</evidence>
<dbReference type="InterPro" id="IPR036097">
    <property type="entry name" value="HisK_dim/P_sf"/>
</dbReference>
<dbReference type="GO" id="GO:0005524">
    <property type="term" value="F:ATP binding"/>
    <property type="evidence" value="ECO:0007669"/>
    <property type="project" value="UniProtKB-KW"/>
</dbReference>
<dbReference type="GO" id="GO:0000155">
    <property type="term" value="F:phosphorelay sensor kinase activity"/>
    <property type="evidence" value="ECO:0007669"/>
    <property type="project" value="InterPro"/>
</dbReference>
<dbReference type="PANTHER" id="PTHR45528:SF1">
    <property type="entry name" value="SENSOR HISTIDINE KINASE CPXA"/>
    <property type="match status" value="1"/>
</dbReference>
<keyword evidence="13 14" id="KW-0472">Membrane</keyword>
<dbReference type="CDD" id="cd06225">
    <property type="entry name" value="HAMP"/>
    <property type="match status" value="1"/>
</dbReference>
<dbReference type="SMART" id="SM00388">
    <property type="entry name" value="HisKA"/>
    <property type="match status" value="1"/>
</dbReference>
<feature type="transmembrane region" description="Helical" evidence="14">
    <location>
        <begin position="193"/>
        <end position="212"/>
    </location>
</feature>
<sequence>MKFKFKLLYQQMLTFFVMILCFLSIVGVSLFHLTKENVYQDTWSRMEGYAQSIRKNALRLTTNENGQTQIVLDAQELRDSEMVLENNDVHFTIYTSPDQVLYPQYGFKAKISKSDWKKLQQGQILKRRDDLGGVGRVGKKAPHPDPDHLLVKHRMTDIFMPCFDVNGQLVAVISVASAVSNIRNDFEKMQQNLLIALLICAIVGIIISYLIAHYITKRIKKMQAATRQVAEGNFNVQIQHSDHDELDELAKDFNQMATSLKLSNEEIKRQEERRKEFLANAAHEMRTPLTTINGLLEGLKYDAIPENKKGESIDLMRNETKRLIRLVNENLDYERIRSGQLKMNRSNFNAIEALHKIIKQLSPKAEDAKDVFEMNTPDKVMVYADYDRFVQIFYNIIQNAIQFTEKGKISISAMHDDDQHGTEITVSDTGIGMSQDQLDNIWERYYKADQSRAQTKGESGLGLAIVHQLIQQHHGKINVTSEIGKGTTFKLFFPDQGNQEKKTKSDKK</sequence>
<dbReference type="EC" id="2.7.13.3" evidence="3"/>
<evidence type="ECO:0000259" key="15">
    <source>
        <dbReference type="PROSITE" id="PS50109"/>
    </source>
</evidence>
<dbReference type="Pfam" id="PF00672">
    <property type="entry name" value="HAMP"/>
    <property type="match status" value="1"/>
</dbReference>
<organism evidence="17 18">
    <name type="scientific">Candidatus Ligilactobacillus excrementigallinarum</name>
    <dbReference type="NCBI Taxonomy" id="2838641"/>
    <lineage>
        <taxon>Bacteria</taxon>
        <taxon>Bacillati</taxon>
        <taxon>Bacillota</taxon>
        <taxon>Bacilli</taxon>
        <taxon>Lactobacillales</taxon>
        <taxon>Lactobacillaceae</taxon>
        <taxon>Ligilactobacillus</taxon>
    </lineage>
</organism>
<dbReference type="InterPro" id="IPR003660">
    <property type="entry name" value="HAMP_dom"/>
</dbReference>
<evidence type="ECO:0000256" key="12">
    <source>
        <dbReference type="ARBA" id="ARBA00023012"/>
    </source>
</evidence>
<dbReference type="Proteomes" id="UP000823963">
    <property type="component" value="Unassembled WGS sequence"/>
</dbReference>
<evidence type="ECO:0000256" key="1">
    <source>
        <dbReference type="ARBA" id="ARBA00000085"/>
    </source>
</evidence>
<evidence type="ECO:0000256" key="4">
    <source>
        <dbReference type="ARBA" id="ARBA00022475"/>
    </source>
</evidence>